<evidence type="ECO:0000256" key="2">
    <source>
        <dbReference type="SAM" id="SignalP"/>
    </source>
</evidence>
<name>A0A167HF15_CALVF</name>
<keyword evidence="2" id="KW-0732">Signal</keyword>
<keyword evidence="4" id="KW-1185">Reference proteome</keyword>
<dbReference type="STRING" id="1330018.A0A167HF15"/>
<feature type="chain" id="PRO_5007887577" evidence="2">
    <location>
        <begin position="19"/>
        <end position="214"/>
    </location>
</feature>
<dbReference type="Proteomes" id="UP000076738">
    <property type="component" value="Unassembled WGS sequence"/>
</dbReference>
<protein>
    <submittedName>
        <fullName evidence="3">Uncharacterized protein</fullName>
    </submittedName>
</protein>
<reference evidence="3 4" key="1">
    <citation type="journal article" date="2016" name="Mol. Biol. Evol.">
        <title>Comparative Genomics of Early-Diverging Mushroom-Forming Fungi Provides Insights into the Origins of Lignocellulose Decay Capabilities.</title>
        <authorList>
            <person name="Nagy L.G."/>
            <person name="Riley R."/>
            <person name="Tritt A."/>
            <person name="Adam C."/>
            <person name="Daum C."/>
            <person name="Floudas D."/>
            <person name="Sun H."/>
            <person name="Yadav J.S."/>
            <person name="Pangilinan J."/>
            <person name="Larsson K.H."/>
            <person name="Matsuura K."/>
            <person name="Barry K."/>
            <person name="Labutti K."/>
            <person name="Kuo R."/>
            <person name="Ohm R.A."/>
            <person name="Bhattacharya S.S."/>
            <person name="Shirouzu T."/>
            <person name="Yoshinaga Y."/>
            <person name="Martin F.M."/>
            <person name="Grigoriev I.V."/>
            <person name="Hibbett D.S."/>
        </authorList>
    </citation>
    <scope>NUCLEOTIDE SEQUENCE [LARGE SCALE GENOMIC DNA]</scope>
    <source>
        <strain evidence="3 4">TUFC12733</strain>
    </source>
</reference>
<feature type="region of interest" description="Disordered" evidence="1">
    <location>
        <begin position="111"/>
        <end position="187"/>
    </location>
</feature>
<dbReference type="OrthoDB" id="3362246at2759"/>
<feature type="signal peptide" evidence="2">
    <location>
        <begin position="1"/>
        <end position="18"/>
    </location>
</feature>
<sequence length="214" mass="20482">MFVATAFALLALLPAALAQITVATPPSVVTCEPVSLSWTGGTGPYFVSAIPGGQPGATALESFPEQTGNSFTWTVNLPAGTSITIQVRDSTGTIQYSSPITIQAGPDSSCVGQSLSAGSSSTAGGTSASSTSGSSVAGAGTTTSAALSGSSPTSSPSAAATSHSSVSSQSQQSQSSTTSKAATSPSASSGASASFQVGAFSVAGLAGLIGALLF</sequence>
<dbReference type="PANTHER" id="PTHR37487">
    <property type="entry name" value="CHROMOSOME 1, WHOLE GENOME SHOTGUN SEQUENCE"/>
    <property type="match status" value="1"/>
</dbReference>
<dbReference type="EMBL" id="KV417321">
    <property type="protein sequence ID" value="KZO91560.1"/>
    <property type="molecule type" value="Genomic_DNA"/>
</dbReference>
<evidence type="ECO:0000313" key="3">
    <source>
        <dbReference type="EMBL" id="KZO91560.1"/>
    </source>
</evidence>
<organism evidence="3 4">
    <name type="scientific">Calocera viscosa (strain TUFC12733)</name>
    <dbReference type="NCBI Taxonomy" id="1330018"/>
    <lineage>
        <taxon>Eukaryota</taxon>
        <taxon>Fungi</taxon>
        <taxon>Dikarya</taxon>
        <taxon>Basidiomycota</taxon>
        <taxon>Agaricomycotina</taxon>
        <taxon>Dacrymycetes</taxon>
        <taxon>Dacrymycetales</taxon>
        <taxon>Dacrymycetaceae</taxon>
        <taxon>Calocera</taxon>
    </lineage>
</organism>
<evidence type="ECO:0000313" key="4">
    <source>
        <dbReference type="Proteomes" id="UP000076738"/>
    </source>
</evidence>
<evidence type="ECO:0000256" key="1">
    <source>
        <dbReference type="SAM" id="MobiDB-lite"/>
    </source>
</evidence>
<accession>A0A167HF15</accession>
<dbReference type="PANTHER" id="PTHR37487:SF2">
    <property type="entry name" value="EXPRESSED PROTEIN"/>
    <property type="match status" value="1"/>
</dbReference>
<dbReference type="AlphaFoldDB" id="A0A167HF15"/>
<gene>
    <name evidence="3" type="ORF">CALVIDRAFT_541729</name>
</gene>
<proteinExistence type="predicted"/>